<dbReference type="PANTHER" id="PTHR33070:SF49">
    <property type="entry name" value="OS06G0725500 PROTEIN"/>
    <property type="match status" value="1"/>
</dbReference>
<reference evidence="2" key="1">
    <citation type="submission" date="2020-02" db="EMBL/GenBank/DDBJ databases">
        <authorList>
            <person name="Scholz U."/>
            <person name="Mascher M."/>
            <person name="Fiebig A."/>
        </authorList>
    </citation>
    <scope>NUCLEOTIDE SEQUENCE</scope>
</reference>
<evidence type="ECO:0000256" key="1">
    <source>
        <dbReference type="SAM" id="MobiDB-lite"/>
    </source>
</evidence>
<protein>
    <submittedName>
        <fullName evidence="2">Uncharacterized protein</fullName>
    </submittedName>
</protein>
<dbReference type="GO" id="GO:0048364">
    <property type="term" value="P:root development"/>
    <property type="evidence" value="ECO:0007669"/>
    <property type="project" value="InterPro"/>
</dbReference>
<accession>A0A7I8L2V3</accession>
<dbReference type="AlphaFoldDB" id="A0A7I8L2V3"/>
<evidence type="ECO:0000313" key="2">
    <source>
        <dbReference type="EMBL" id="CAA7403544.1"/>
    </source>
</evidence>
<feature type="region of interest" description="Disordered" evidence="1">
    <location>
        <begin position="1"/>
        <end position="30"/>
    </location>
</feature>
<dbReference type="PANTHER" id="PTHR33070">
    <property type="entry name" value="OS06G0725500 PROTEIN"/>
    <property type="match status" value="1"/>
</dbReference>
<feature type="compositionally biased region" description="Basic and acidic residues" evidence="1">
    <location>
        <begin position="12"/>
        <end position="22"/>
    </location>
</feature>
<dbReference type="Proteomes" id="UP000663760">
    <property type="component" value="Chromosome 10"/>
</dbReference>
<name>A0A7I8L2V3_SPIIN</name>
<evidence type="ECO:0000313" key="3">
    <source>
        <dbReference type="Proteomes" id="UP000663760"/>
    </source>
</evidence>
<dbReference type="EMBL" id="LR746273">
    <property type="protein sequence ID" value="CAA7403544.1"/>
    <property type="molecule type" value="Genomic_DNA"/>
</dbReference>
<organism evidence="2 3">
    <name type="scientific">Spirodela intermedia</name>
    <name type="common">Intermediate duckweed</name>
    <dbReference type="NCBI Taxonomy" id="51605"/>
    <lineage>
        <taxon>Eukaryota</taxon>
        <taxon>Viridiplantae</taxon>
        <taxon>Streptophyta</taxon>
        <taxon>Embryophyta</taxon>
        <taxon>Tracheophyta</taxon>
        <taxon>Spermatophyta</taxon>
        <taxon>Magnoliopsida</taxon>
        <taxon>Liliopsida</taxon>
        <taxon>Araceae</taxon>
        <taxon>Lemnoideae</taxon>
        <taxon>Spirodela</taxon>
    </lineage>
</organism>
<dbReference type="OrthoDB" id="784009at2759"/>
<proteinExistence type="predicted"/>
<dbReference type="InterPro" id="IPR004320">
    <property type="entry name" value="BPS1_pln"/>
</dbReference>
<sequence>MATSSNNGRRVSPMEKARHERSTSLPSHSHPVIAKLEGEVHAAGDVAAPPTTGQRSADWLRSVLSQLQRLHLAADDLLLLPCIGAALRRCPRRRPALAERLLDDLLCYADAFGSLRMALVSVQDLCSEAQAALRRRDGARLVSAARSLRRAQKEISALPSVLPAAASGGDSAEPAGDSVELPRILREVKSATLFLSTSVFHGVTSALSSAVAALAAPPKSPSLSSWTAWRRWRSPTPCCSSAESEEWMRRASQGLKELEERLLGLESGSEAVYRVLIGARVSLLNVLTP</sequence>
<dbReference type="Pfam" id="PF03087">
    <property type="entry name" value="BPS1"/>
    <property type="match status" value="1"/>
</dbReference>
<keyword evidence="3" id="KW-1185">Reference proteome</keyword>
<gene>
    <name evidence="2" type="ORF">SI8410_10014222</name>
</gene>
<dbReference type="GO" id="GO:0048367">
    <property type="term" value="P:shoot system development"/>
    <property type="evidence" value="ECO:0007669"/>
    <property type="project" value="InterPro"/>
</dbReference>